<keyword evidence="2" id="KW-1185">Reference proteome</keyword>
<proteinExistence type="predicted"/>
<accession>A0A1C7ND15</accession>
<name>A0A1C7ND15_9FUNG</name>
<protein>
    <submittedName>
        <fullName evidence="1">Uncharacterized protein</fullName>
    </submittedName>
</protein>
<evidence type="ECO:0000313" key="2">
    <source>
        <dbReference type="Proteomes" id="UP000093000"/>
    </source>
</evidence>
<organism evidence="1 2">
    <name type="scientific">Choanephora cucurbitarum</name>
    <dbReference type="NCBI Taxonomy" id="101091"/>
    <lineage>
        <taxon>Eukaryota</taxon>
        <taxon>Fungi</taxon>
        <taxon>Fungi incertae sedis</taxon>
        <taxon>Mucoromycota</taxon>
        <taxon>Mucoromycotina</taxon>
        <taxon>Mucoromycetes</taxon>
        <taxon>Mucorales</taxon>
        <taxon>Mucorineae</taxon>
        <taxon>Choanephoraceae</taxon>
        <taxon>Choanephoroideae</taxon>
        <taxon>Choanephora</taxon>
    </lineage>
</organism>
<sequence length="266" mass="30537">MHWISSCWKSPSCSNKQKTEQQPTSSAADVLLLENLDGWKKKQKKFETELVSRVCAVLDIFLQSTTLYIKIGETAAEYTKEACTLNELNYSGGNISSYSINGSSLADLSSGSKMSGRRKIDLMIKNEDNQKLAYVEFKASKSKCLCQYRQSKNLRLNQRIKIEQSKLFVDERLISFNWEGSFGKFFVMEEKNGIMFSRPANGFFIPDIIEVLDEEIIDTILALVAWRDYLVEVFLEMKKAVRKSKRRNTSSYPDTCFTTVNTKKRK</sequence>
<dbReference type="AlphaFoldDB" id="A0A1C7ND15"/>
<evidence type="ECO:0000313" key="1">
    <source>
        <dbReference type="EMBL" id="OBZ86850.1"/>
    </source>
</evidence>
<dbReference type="EMBL" id="LUGH01000266">
    <property type="protein sequence ID" value="OBZ86850.1"/>
    <property type="molecule type" value="Genomic_DNA"/>
</dbReference>
<comment type="caution">
    <text evidence="1">The sequence shown here is derived from an EMBL/GenBank/DDBJ whole genome shotgun (WGS) entry which is preliminary data.</text>
</comment>
<gene>
    <name evidence="1" type="ORF">A0J61_05103</name>
</gene>
<reference evidence="1 2" key="1">
    <citation type="submission" date="2016-03" db="EMBL/GenBank/DDBJ databases">
        <title>Choanephora cucurbitarum.</title>
        <authorList>
            <person name="Min B."/>
            <person name="Park H."/>
            <person name="Park J.-H."/>
            <person name="Shin H.-D."/>
            <person name="Choi I.-G."/>
        </authorList>
    </citation>
    <scope>NUCLEOTIDE SEQUENCE [LARGE SCALE GENOMIC DNA]</scope>
    <source>
        <strain evidence="1 2">KUS-F28377</strain>
    </source>
</reference>
<dbReference type="Proteomes" id="UP000093000">
    <property type="component" value="Unassembled WGS sequence"/>
</dbReference>
<dbReference type="OrthoDB" id="2246723at2759"/>
<dbReference type="InParanoid" id="A0A1C7ND15"/>